<comment type="similarity">
    <text evidence="3">Belongs to the Nudix hydrolase family.</text>
</comment>
<dbReference type="Gene3D" id="3.90.79.10">
    <property type="entry name" value="Nucleoside Triphosphate Pyrophosphohydrolase"/>
    <property type="match status" value="1"/>
</dbReference>
<gene>
    <name evidence="5" type="ORF">AHA02nite_19190</name>
</gene>
<accession>A0A511W7W2</accession>
<evidence type="ECO:0000256" key="3">
    <source>
        <dbReference type="RuleBase" id="RU003476"/>
    </source>
</evidence>
<dbReference type="InterPro" id="IPR015797">
    <property type="entry name" value="NUDIX_hydrolase-like_dom_sf"/>
</dbReference>
<evidence type="ECO:0000256" key="2">
    <source>
        <dbReference type="ARBA" id="ARBA00022801"/>
    </source>
</evidence>
<dbReference type="PRINTS" id="PR00502">
    <property type="entry name" value="NUDIXFAMILY"/>
</dbReference>
<dbReference type="AlphaFoldDB" id="A0A511W7W2"/>
<protein>
    <submittedName>
        <fullName evidence="5">Putative MutT/NUDIX-like protein</fullName>
    </submittedName>
</protein>
<evidence type="ECO:0000313" key="5">
    <source>
        <dbReference type="EMBL" id="GEN46143.1"/>
    </source>
</evidence>
<keyword evidence="2 3" id="KW-0378">Hydrolase</keyword>
<reference evidence="5 6" key="1">
    <citation type="submission" date="2019-07" db="EMBL/GenBank/DDBJ databases">
        <title>Whole genome shotgun sequence of Alkalibacillus haloalkaliphilus NBRC 103110.</title>
        <authorList>
            <person name="Hosoyama A."/>
            <person name="Uohara A."/>
            <person name="Ohji S."/>
            <person name="Ichikawa N."/>
        </authorList>
    </citation>
    <scope>NUCLEOTIDE SEQUENCE [LARGE SCALE GENOMIC DNA]</scope>
    <source>
        <strain evidence="5 6">NBRC 103110</strain>
    </source>
</reference>
<dbReference type="EMBL" id="BJYA01000013">
    <property type="protein sequence ID" value="GEN46143.1"/>
    <property type="molecule type" value="Genomic_DNA"/>
</dbReference>
<evidence type="ECO:0000256" key="1">
    <source>
        <dbReference type="ARBA" id="ARBA00001946"/>
    </source>
</evidence>
<dbReference type="InterPro" id="IPR020084">
    <property type="entry name" value="NUDIX_hydrolase_CS"/>
</dbReference>
<dbReference type="CDD" id="cd02883">
    <property type="entry name" value="NUDIX_Hydrolase"/>
    <property type="match status" value="1"/>
</dbReference>
<dbReference type="PANTHER" id="PTHR43046">
    <property type="entry name" value="GDP-MANNOSE MANNOSYL HYDROLASE"/>
    <property type="match status" value="1"/>
</dbReference>
<dbReference type="SUPFAM" id="SSF55811">
    <property type="entry name" value="Nudix"/>
    <property type="match status" value="1"/>
</dbReference>
<dbReference type="Proteomes" id="UP000321440">
    <property type="component" value="Unassembled WGS sequence"/>
</dbReference>
<dbReference type="InterPro" id="IPR000086">
    <property type="entry name" value="NUDIX_hydrolase_dom"/>
</dbReference>
<dbReference type="InterPro" id="IPR020476">
    <property type="entry name" value="Nudix_hydrolase"/>
</dbReference>
<dbReference type="PROSITE" id="PS00893">
    <property type="entry name" value="NUDIX_BOX"/>
    <property type="match status" value="1"/>
</dbReference>
<dbReference type="Pfam" id="PF00293">
    <property type="entry name" value="NUDIX"/>
    <property type="match status" value="1"/>
</dbReference>
<proteinExistence type="inferred from homology"/>
<keyword evidence="6" id="KW-1185">Reference proteome</keyword>
<dbReference type="OrthoDB" id="9816289at2"/>
<feature type="domain" description="Nudix hydrolase" evidence="4">
    <location>
        <begin position="5"/>
        <end position="136"/>
    </location>
</feature>
<dbReference type="PROSITE" id="PS51462">
    <property type="entry name" value="NUDIX"/>
    <property type="match status" value="1"/>
</dbReference>
<dbReference type="PANTHER" id="PTHR43046:SF14">
    <property type="entry name" value="MUTT_NUDIX FAMILY PROTEIN"/>
    <property type="match status" value="1"/>
</dbReference>
<evidence type="ECO:0000313" key="6">
    <source>
        <dbReference type="Proteomes" id="UP000321440"/>
    </source>
</evidence>
<sequence>MSFPTHIVACGGIVVDEGGNILLVKENHGGWVFPGGQVEVGENLEDGVIREVKEESGIDVVVSHLVGVYSNTGIHKWHDGVTDVPTKVMFDFVCEPIGGELTTSEETTDSRWVPKNDVLDWIEASAIRTRYQSYLDDERVKYMDYLTRPNFEVKRDREI</sequence>
<organism evidence="5 6">
    <name type="scientific">Alkalibacillus haloalkaliphilus</name>
    <dbReference type="NCBI Taxonomy" id="94136"/>
    <lineage>
        <taxon>Bacteria</taxon>
        <taxon>Bacillati</taxon>
        <taxon>Bacillota</taxon>
        <taxon>Bacilli</taxon>
        <taxon>Bacillales</taxon>
        <taxon>Bacillaceae</taxon>
        <taxon>Alkalibacillus</taxon>
    </lineage>
</organism>
<comment type="caution">
    <text evidence="5">The sequence shown here is derived from an EMBL/GenBank/DDBJ whole genome shotgun (WGS) entry which is preliminary data.</text>
</comment>
<evidence type="ECO:0000259" key="4">
    <source>
        <dbReference type="PROSITE" id="PS51462"/>
    </source>
</evidence>
<name>A0A511W7W2_9BACI</name>
<dbReference type="RefSeq" id="WP_146816714.1">
    <property type="nucleotide sequence ID" value="NZ_BJYA01000013.1"/>
</dbReference>
<comment type="cofactor">
    <cofactor evidence="1">
        <name>Mg(2+)</name>
        <dbReference type="ChEBI" id="CHEBI:18420"/>
    </cofactor>
</comment>
<dbReference type="GO" id="GO:0016787">
    <property type="term" value="F:hydrolase activity"/>
    <property type="evidence" value="ECO:0007669"/>
    <property type="project" value="UniProtKB-KW"/>
</dbReference>